<reference evidence="1 2" key="1">
    <citation type="journal article" date="2013" name="Genome Biol.">
        <title>Comparative genomics of the core and accessory genomes of 48 Sinorhizobium strains comprising five genospecies.</title>
        <authorList>
            <person name="Sugawara M."/>
            <person name="Epstein B."/>
            <person name="Badgley B.D."/>
            <person name="Unno T."/>
            <person name="Xu L."/>
            <person name="Reese J."/>
            <person name="Gyaneshwar P."/>
            <person name="Denny R."/>
            <person name="Mudge J."/>
            <person name="Bharti A.K."/>
            <person name="Farmer A.D."/>
            <person name="May G.D."/>
            <person name="Woodward J.E."/>
            <person name="Medigue C."/>
            <person name="Vallenet D."/>
            <person name="Lajus A."/>
            <person name="Rouy Z."/>
            <person name="Martinez-Vaz B."/>
            <person name="Tiffin P."/>
            <person name="Young N.D."/>
            <person name="Sadowsky M.J."/>
        </authorList>
    </citation>
    <scope>NUCLEOTIDE SEQUENCE [LARGE SCALE GENOMIC DNA]</scope>
    <source>
        <strain evidence="1 2">N6B1</strain>
    </source>
</reference>
<gene>
    <name evidence="1" type="ORF">GHK53_07780</name>
</gene>
<comment type="caution">
    <text evidence="1">The sequence shown here is derived from an EMBL/GenBank/DDBJ whole genome shotgun (WGS) entry which is preliminary data.</text>
</comment>
<sequence>MEARTLRRRCLWQALSAPELASIAVDQSNDKKQGPCQFWAVTISL</sequence>
<proteinExistence type="predicted"/>
<protein>
    <submittedName>
        <fullName evidence="1">Uncharacterized protein</fullName>
    </submittedName>
</protein>
<dbReference type="Proteomes" id="UP000429484">
    <property type="component" value="Unassembled WGS sequence"/>
</dbReference>
<dbReference type="AlphaFoldDB" id="A0AAW9TLB7"/>
<accession>A0AAW9TLB7</accession>
<name>A0AAW9TLB7_RHIML</name>
<evidence type="ECO:0000313" key="2">
    <source>
        <dbReference type="Proteomes" id="UP000429484"/>
    </source>
</evidence>
<evidence type="ECO:0000313" key="1">
    <source>
        <dbReference type="EMBL" id="MQW32709.1"/>
    </source>
</evidence>
<organism evidence="1 2">
    <name type="scientific">Rhizobium meliloti</name>
    <name type="common">Ensifer meliloti</name>
    <name type="synonym">Sinorhizobium meliloti</name>
    <dbReference type="NCBI Taxonomy" id="382"/>
    <lineage>
        <taxon>Bacteria</taxon>
        <taxon>Pseudomonadati</taxon>
        <taxon>Pseudomonadota</taxon>
        <taxon>Alphaproteobacteria</taxon>
        <taxon>Hyphomicrobiales</taxon>
        <taxon>Rhizobiaceae</taxon>
        <taxon>Sinorhizobium/Ensifer group</taxon>
        <taxon>Sinorhizobium</taxon>
    </lineage>
</organism>
<dbReference type="EMBL" id="WISR01000080">
    <property type="protein sequence ID" value="MQW32709.1"/>
    <property type="molecule type" value="Genomic_DNA"/>
</dbReference>